<evidence type="ECO:0000313" key="2">
    <source>
        <dbReference type="EMBL" id="MBC6471005.1"/>
    </source>
</evidence>
<evidence type="ECO:0008006" key="4">
    <source>
        <dbReference type="Google" id="ProtNLM"/>
    </source>
</evidence>
<feature type="transmembrane region" description="Helical" evidence="1">
    <location>
        <begin position="55"/>
        <end position="74"/>
    </location>
</feature>
<keyword evidence="1" id="KW-1133">Transmembrane helix</keyword>
<dbReference type="Proteomes" id="UP000805614">
    <property type="component" value="Unassembled WGS sequence"/>
</dbReference>
<organism evidence="2 3">
    <name type="scientific">Actinomadura alba</name>
    <dbReference type="NCBI Taxonomy" id="406431"/>
    <lineage>
        <taxon>Bacteria</taxon>
        <taxon>Bacillati</taxon>
        <taxon>Actinomycetota</taxon>
        <taxon>Actinomycetes</taxon>
        <taxon>Streptosporangiales</taxon>
        <taxon>Thermomonosporaceae</taxon>
        <taxon>Actinomadura</taxon>
    </lineage>
</organism>
<accession>A0ABR7M1L3</accession>
<name>A0ABR7M1L3_9ACTN</name>
<feature type="transmembrane region" description="Helical" evidence="1">
    <location>
        <begin position="158"/>
        <end position="178"/>
    </location>
</feature>
<feature type="transmembrane region" description="Helical" evidence="1">
    <location>
        <begin position="86"/>
        <end position="105"/>
    </location>
</feature>
<sequence>MEGWFSRSIVQTGRLPLFFFFVSFLAAFLFIRFSVRMIRAGVRWWPGNITPGGLHIHHMVFGVVIMLVGGLAALTVPESSAAGRAGAGAIFGVGSALVLDEFALILRLKDVYWTAQGRVSVDAVFIALALSGMLVLGAHPLSIGVVVPGADPHLRAMLAWAAHMTILVNALLAGVTLFKGKVATGLSGLFLPLLLWVGAIRLARPGSPWARWRYPPGSAKLATARRREKRLRRPLTRKMDRLRDLIAGRPDRSGP</sequence>
<protein>
    <recommendedName>
        <fullName evidence="4">Integral membrane protein</fullName>
    </recommendedName>
</protein>
<feature type="transmembrane region" description="Helical" evidence="1">
    <location>
        <begin position="15"/>
        <end position="35"/>
    </location>
</feature>
<keyword evidence="3" id="KW-1185">Reference proteome</keyword>
<keyword evidence="1" id="KW-0812">Transmembrane</keyword>
<dbReference type="RefSeq" id="WP_187248045.1">
    <property type="nucleotide sequence ID" value="NZ_BAAAOK010000001.1"/>
</dbReference>
<gene>
    <name evidence="2" type="ORF">HKK74_36770</name>
</gene>
<comment type="caution">
    <text evidence="2">The sequence shown here is derived from an EMBL/GenBank/DDBJ whole genome shotgun (WGS) entry which is preliminary data.</text>
</comment>
<proteinExistence type="predicted"/>
<evidence type="ECO:0000256" key="1">
    <source>
        <dbReference type="SAM" id="Phobius"/>
    </source>
</evidence>
<feature type="transmembrane region" description="Helical" evidence="1">
    <location>
        <begin position="125"/>
        <end position="146"/>
    </location>
</feature>
<reference evidence="2 3" key="1">
    <citation type="submission" date="2020-06" db="EMBL/GenBank/DDBJ databases">
        <title>Actinomadura xiongansis sp. nov., isolated from soil of Baiyangdian.</title>
        <authorList>
            <person name="Zhang X."/>
        </authorList>
    </citation>
    <scope>NUCLEOTIDE SEQUENCE [LARGE SCALE GENOMIC DNA]</scope>
    <source>
        <strain evidence="2 3">HBUM206468</strain>
    </source>
</reference>
<dbReference type="EMBL" id="JABVEC010000054">
    <property type="protein sequence ID" value="MBC6471005.1"/>
    <property type="molecule type" value="Genomic_DNA"/>
</dbReference>
<keyword evidence="1" id="KW-0472">Membrane</keyword>
<evidence type="ECO:0000313" key="3">
    <source>
        <dbReference type="Proteomes" id="UP000805614"/>
    </source>
</evidence>
<feature type="transmembrane region" description="Helical" evidence="1">
    <location>
        <begin position="184"/>
        <end position="203"/>
    </location>
</feature>